<keyword evidence="1" id="KW-0560">Oxidoreductase</keyword>
<dbReference type="InterPro" id="IPR013107">
    <property type="entry name" value="Acyl-CoA_DH_C"/>
</dbReference>
<feature type="domain" description="Acyl-CoA dehydrogenase C-terminal" evidence="5">
    <location>
        <begin position="236"/>
        <end position="367"/>
    </location>
</feature>
<dbReference type="InterPro" id="IPR046373">
    <property type="entry name" value="Acyl-CoA_Oxase/DH_mid-dom_sf"/>
</dbReference>
<protein>
    <recommendedName>
        <fullName evidence="8">Alkylation response protein AidB-like acyl-CoA dehydrogenase</fullName>
    </recommendedName>
</protein>
<sequence>MTATALRPLTAATALAGAVTAFAARAETERTLPAELVERLREAGLFALGLPRALGGLESPPGELIPVIEAVSRADASAGWSVLIGNTSAFLAWLDPAAARAIVDRTPSPVLAGSMAPLGTGELVEDGTAYRVTGRWPFSSGCRHADVLMGGFVVTEGGRPVIRDGRPLMRVGFFLPDQVTVHDTWHVAGLSGSGSHDVAVTEAVVPVGRTAVPYSEPSHHPGPLYRLSPYNVLMVLFAGFPLGVAARALDELTVLATGKQRVGARETLLADPLVNTDLVAATAALNAARAGVHAVADEVWRTVESGRELTPRLRAELAAATIHAFDVGRDIVSRAFRQAGASALFDDSPLQRCLRDLHAAGQHIAFSADSRERLARTWFGLPVPPAIFQV</sequence>
<dbReference type="GO" id="GO:0050660">
    <property type="term" value="F:flavin adenine dinucleotide binding"/>
    <property type="evidence" value="ECO:0007669"/>
    <property type="project" value="InterPro"/>
</dbReference>
<feature type="domain" description="Acyl-CoA dehydrogenase/oxidase N-terminal" evidence="4">
    <location>
        <begin position="15"/>
        <end position="87"/>
    </location>
</feature>
<feature type="chain" id="PRO_5031199831" description="Alkylation response protein AidB-like acyl-CoA dehydrogenase" evidence="3">
    <location>
        <begin position="24"/>
        <end position="390"/>
    </location>
</feature>
<dbReference type="Gene3D" id="1.20.140.10">
    <property type="entry name" value="Butyryl-CoA Dehydrogenase, subunit A, domain 3"/>
    <property type="match status" value="1"/>
</dbReference>
<feature type="signal peptide" evidence="3">
    <location>
        <begin position="1"/>
        <end position="23"/>
    </location>
</feature>
<accession>A0A7Z0WPZ4</accession>
<evidence type="ECO:0000256" key="1">
    <source>
        <dbReference type="ARBA" id="ARBA00023002"/>
    </source>
</evidence>
<organism evidence="6 7">
    <name type="scientific">Actinophytocola xinjiangensis</name>
    <dbReference type="NCBI Taxonomy" id="485602"/>
    <lineage>
        <taxon>Bacteria</taxon>
        <taxon>Bacillati</taxon>
        <taxon>Actinomycetota</taxon>
        <taxon>Actinomycetes</taxon>
        <taxon>Pseudonocardiales</taxon>
        <taxon>Pseudonocardiaceae</taxon>
    </lineage>
</organism>
<evidence type="ECO:0000313" key="7">
    <source>
        <dbReference type="Proteomes" id="UP000185696"/>
    </source>
</evidence>
<dbReference type="InterPro" id="IPR013786">
    <property type="entry name" value="AcylCoA_DH/ox_N"/>
</dbReference>
<keyword evidence="7" id="KW-1185">Reference proteome</keyword>
<comment type="caution">
    <text evidence="6">The sequence shown here is derived from an EMBL/GenBank/DDBJ whole genome shotgun (WGS) entry which is preliminary data.</text>
</comment>
<dbReference type="SUPFAM" id="SSF56645">
    <property type="entry name" value="Acyl-CoA dehydrogenase NM domain-like"/>
    <property type="match status" value="1"/>
</dbReference>
<evidence type="ECO:0000259" key="4">
    <source>
        <dbReference type="Pfam" id="PF02771"/>
    </source>
</evidence>
<dbReference type="EMBL" id="MSIF01000002">
    <property type="protein sequence ID" value="OLF12766.1"/>
    <property type="molecule type" value="Genomic_DNA"/>
</dbReference>
<dbReference type="RefSeq" id="WP_075131674.1">
    <property type="nucleotide sequence ID" value="NZ_MSIF01000002.1"/>
</dbReference>
<gene>
    <name evidence="6" type="ORF">BLA60_05690</name>
</gene>
<evidence type="ECO:0000256" key="3">
    <source>
        <dbReference type="SAM" id="SignalP"/>
    </source>
</evidence>
<keyword evidence="3" id="KW-0732">Signal</keyword>
<evidence type="ECO:0008006" key="8">
    <source>
        <dbReference type="Google" id="ProtNLM"/>
    </source>
</evidence>
<proteinExistence type="inferred from homology"/>
<dbReference type="InterPro" id="IPR037069">
    <property type="entry name" value="AcylCoA_DH/ox_N_sf"/>
</dbReference>
<dbReference type="InterPro" id="IPR036250">
    <property type="entry name" value="AcylCo_DH-like_C"/>
</dbReference>
<reference evidence="6 7" key="1">
    <citation type="submission" date="2016-12" db="EMBL/GenBank/DDBJ databases">
        <title>The draft genome sequence of Actinophytocola xinjiangensis.</title>
        <authorList>
            <person name="Wang W."/>
            <person name="Yuan L."/>
        </authorList>
    </citation>
    <scope>NUCLEOTIDE SEQUENCE [LARGE SCALE GENOMIC DNA]</scope>
    <source>
        <strain evidence="6 7">CGMCC 4.4663</strain>
    </source>
</reference>
<dbReference type="Gene3D" id="2.40.110.10">
    <property type="entry name" value="Butyryl-CoA Dehydrogenase, subunit A, domain 2"/>
    <property type="match status" value="1"/>
</dbReference>
<evidence type="ECO:0000256" key="2">
    <source>
        <dbReference type="ARBA" id="ARBA00049661"/>
    </source>
</evidence>
<dbReference type="OrthoDB" id="3402961at2"/>
<dbReference type="Pfam" id="PF02771">
    <property type="entry name" value="Acyl-CoA_dh_N"/>
    <property type="match status" value="1"/>
</dbReference>
<dbReference type="GO" id="GO:0033539">
    <property type="term" value="P:fatty acid beta-oxidation using acyl-CoA dehydrogenase"/>
    <property type="evidence" value="ECO:0007669"/>
    <property type="project" value="TreeGrafter"/>
</dbReference>
<dbReference type="GO" id="GO:0005737">
    <property type="term" value="C:cytoplasm"/>
    <property type="evidence" value="ECO:0007669"/>
    <property type="project" value="TreeGrafter"/>
</dbReference>
<dbReference type="SUPFAM" id="SSF47203">
    <property type="entry name" value="Acyl-CoA dehydrogenase C-terminal domain-like"/>
    <property type="match status" value="1"/>
</dbReference>
<name>A0A7Z0WPZ4_9PSEU</name>
<comment type="similarity">
    <text evidence="2">Belongs to the HpaH/HsaA monooxygenase family.</text>
</comment>
<dbReference type="InterPro" id="IPR009100">
    <property type="entry name" value="AcylCoA_DH/oxidase_NM_dom_sf"/>
</dbReference>
<dbReference type="PANTHER" id="PTHR48083">
    <property type="entry name" value="MEDIUM-CHAIN SPECIFIC ACYL-COA DEHYDROGENASE, MITOCHONDRIAL-RELATED"/>
    <property type="match status" value="1"/>
</dbReference>
<dbReference type="PANTHER" id="PTHR48083:SF5">
    <property type="entry name" value="NRGC PROTEIN"/>
    <property type="match status" value="1"/>
</dbReference>
<dbReference type="Gene3D" id="1.10.540.10">
    <property type="entry name" value="Acyl-CoA dehydrogenase/oxidase, N-terminal domain"/>
    <property type="match status" value="1"/>
</dbReference>
<dbReference type="GO" id="GO:0003995">
    <property type="term" value="F:acyl-CoA dehydrogenase activity"/>
    <property type="evidence" value="ECO:0007669"/>
    <property type="project" value="TreeGrafter"/>
</dbReference>
<dbReference type="InterPro" id="IPR050741">
    <property type="entry name" value="Acyl-CoA_dehydrogenase"/>
</dbReference>
<evidence type="ECO:0000259" key="5">
    <source>
        <dbReference type="Pfam" id="PF08028"/>
    </source>
</evidence>
<dbReference type="PIRSF" id="PIRSF016578">
    <property type="entry name" value="HsaA"/>
    <property type="match status" value="1"/>
</dbReference>
<dbReference type="AlphaFoldDB" id="A0A7Z0WPZ4"/>
<dbReference type="Pfam" id="PF08028">
    <property type="entry name" value="Acyl-CoA_dh_2"/>
    <property type="match status" value="1"/>
</dbReference>
<dbReference type="Proteomes" id="UP000185696">
    <property type="component" value="Unassembled WGS sequence"/>
</dbReference>
<evidence type="ECO:0000313" key="6">
    <source>
        <dbReference type="EMBL" id="OLF12766.1"/>
    </source>
</evidence>